<evidence type="ECO:0000313" key="2">
    <source>
        <dbReference type="EnsemblMetazoa" id="SCAU002723-PA"/>
    </source>
</evidence>
<reference evidence="2" key="1">
    <citation type="submission" date="2020-05" db="UniProtKB">
        <authorList>
            <consortium name="EnsemblMetazoa"/>
        </authorList>
    </citation>
    <scope>IDENTIFICATION</scope>
    <source>
        <strain evidence="2">USDA</strain>
    </source>
</reference>
<dbReference type="KEGG" id="scac:106095736"/>
<evidence type="ECO:0000256" key="1">
    <source>
        <dbReference type="SAM" id="SignalP"/>
    </source>
</evidence>
<dbReference type="EnsemblMetazoa" id="SCAU002723-RA">
    <property type="protein sequence ID" value="SCAU002723-PA"/>
    <property type="gene ID" value="SCAU002723"/>
</dbReference>
<dbReference type="OrthoDB" id="7867543at2759"/>
<dbReference type="VEuPathDB" id="VectorBase:SCAU002723"/>
<feature type="signal peptide" evidence="1">
    <location>
        <begin position="1"/>
        <end position="21"/>
    </location>
</feature>
<keyword evidence="3" id="KW-1185">Reference proteome</keyword>
<name>A0A1I8NWU8_STOCA</name>
<keyword evidence="1" id="KW-0732">Signal</keyword>
<accession>A0A1I8NWU8</accession>
<sequence length="139" mass="16194">MCFSGIQLLTILLAFIAIALAYPYSWGMHQNNYDASLDPIAWSRGFVKDSIRRPRLLRSNSVDNDEEDNGRRYLTKKNHFAASQYRFGRRNSASKASHADFMNSRYAAELSPGKFSSMRKNFYRRRLQKLDARERYGLI</sequence>
<organism evidence="2 3">
    <name type="scientific">Stomoxys calcitrans</name>
    <name type="common">Stable fly</name>
    <name type="synonym">Conops calcitrans</name>
    <dbReference type="NCBI Taxonomy" id="35570"/>
    <lineage>
        <taxon>Eukaryota</taxon>
        <taxon>Metazoa</taxon>
        <taxon>Ecdysozoa</taxon>
        <taxon>Arthropoda</taxon>
        <taxon>Hexapoda</taxon>
        <taxon>Insecta</taxon>
        <taxon>Pterygota</taxon>
        <taxon>Neoptera</taxon>
        <taxon>Endopterygota</taxon>
        <taxon>Diptera</taxon>
        <taxon>Brachycera</taxon>
        <taxon>Muscomorpha</taxon>
        <taxon>Muscoidea</taxon>
        <taxon>Muscidae</taxon>
        <taxon>Stomoxys</taxon>
    </lineage>
</organism>
<proteinExistence type="predicted"/>
<feature type="chain" id="PRO_5009325680" evidence="1">
    <location>
        <begin position="22"/>
        <end position="139"/>
    </location>
</feature>
<evidence type="ECO:0000313" key="3">
    <source>
        <dbReference type="Proteomes" id="UP000095300"/>
    </source>
</evidence>
<gene>
    <name evidence="2" type="primary">106095736</name>
</gene>
<dbReference type="AlphaFoldDB" id="A0A1I8NWU8"/>
<protein>
    <submittedName>
        <fullName evidence="2">Uncharacterized protein</fullName>
    </submittedName>
</protein>
<dbReference type="Proteomes" id="UP000095300">
    <property type="component" value="Unassembled WGS sequence"/>
</dbReference>